<gene>
    <name evidence="1" type="ORF">NAPIS_ORF02651</name>
</gene>
<reference evidence="1 2" key="1">
    <citation type="journal article" date="2013" name="BMC Genomics">
        <title>Genome sequencing and comparative genomics of honey bee microsporidia, Nosema apis reveal novel insights into host-parasite interactions.</title>
        <authorList>
            <person name="Chen Yp."/>
            <person name="Pettis J.S."/>
            <person name="Zhao Y."/>
            <person name="Liu X."/>
            <person name="Tallon L.J."/>
            <person name="Sadzewicz L.D."/>
            <person name="Li R."/>
            <person name="Zheng H."/>
            <person name="Huang S."/>
            <person name="Zhang X."/>
            <person name="Hamilton M.C."/>
            <person name="Pernal S.F."/>
            <person name="Melathopoulos A.P."/>
            <person name="Yan X."/>
            <person name="Evans J.D."/>
        </authorList>
    </citation>
    <scope>NUCLEOTIDE SEQUENCE [LARGE SCALE GENOMIC DNA]</scope>
    <source>
        <strain evidence="1 2">BRL 01</strain>
    </source>
</reference>
<proteinExistence type="predicted"/>
<keyword evidence="2" id="KW-1185">Reference proteome</keyword>
<dbReference type="OrthoDB" id="2192790at2759"/>
<dbReference type="EMBL" id="KE647364">
    <property type="protein sequence ID" value="EQB59785.1"/>
    <property type="molecule type" value="Genomic_DNA"/>
</dbReference>
<accession>T0MFD4</accession>
<dbReference type="AlphaFoldDB" id="T0MFD4"/>
<dbReference type="PANTHER" id="PTHR35450">
    <property type="entry name" value="REVERSE TRANSCRIPTASE DOMAIN-CONTAINING PROTEIN"/>
    <property type="match status" value="1"/>
</dbReference>
<evidence type="ECO:0008006" key="3">
    <source>
        <dbReference type="Google" id="ProtNLM"/>
    </source>
</evidence>
<sequence>MNEEIKKFFAIVGLEMNRGKSSTNCTGCESDAVILEGHQGYKYLGITEDASSIVKRETFEKVRKEILCRVEKLCMTKLKGKNIIRAINEHAKSVIKYQVGLVKPEPSDFKSLDLDIRQVLIKYQVYLQPACTERLYIPRTEMGRGITNIEINSEYMLLTMHKSFNETRNSSLRRAAILKSEEACASHLSLIVSYLKIRYGLKEIPSLKR</sequence>
<organism evidence="1 2">
    <name type="scientific">Vairimorpha apis BRL 01</name>
    <dbReference type="NCBI Taxonomy" id="1037528"/>
    <lineage>
        <taxon>Eukaryota</taxon>
        <taxon>Fungi</taxon>
        <taxon>Fungi incertae sedis</taxon>
        <taxon>Microsporidia</taxon>
        <taxon>Nosematidae</taxon>
        <taxon>Vairimorpha</taxon>
    </lineage>
</organism>
<dbReference type="PANTHER" id="PTHR35450:SF2">
    <property type="entry name" value="REVERSE TRANSCRIPTASE DOMAIN-CONTAINING PROTEIN"/>
    <property type="match status" value="1"/>
</dbReference>
<name>T0MFD4_9MICR</name>
<dbReference type="HOGENOM" id="CLU_1315739_0_0_1"/>
<dbReference type="Proteomes" id="UP000053780">
    <property type="component" value="Unassembled WGS sequence"/>
</dbReference>
<dbReference type="VEuPathDB" id="MicrosporidiaDB:NAPIS_ORF02651"/>
<protein>
    <recommendedName>
        <fullName evidence="3">Reverse transcriptase</fullName>
    </recommendedName>
</protein>
<evidence type="ECO:0000313" key="2">
    <source>
        <dbReference type="Proteomes" id="UP000053780"/>
    </source>
</evidence>
<evidence type="ECO:0000313" key="1">
    <source>
        <dbReference type="EMBL" id="EQB59785.1"/>
    </source>
</evidence>